<dbReference type="AlphaFoldDB" id="A0A2R4VT35"/>
<keyword evidence="2" id="KW-1185">Reference proteome</keyword>
<keyword evidence="1" id="KW-0614">Plasmid</keyword>
<organism evidence="1 2">
    <name type="scientific">Azospirillum humicireducens</name>
    <dbReference type="NCBI Taxonomy" id="1226968"/>
    <lineage>
        <taxon>Bacteria</taxon>
        <taxon>Pseudomonadati</taxon>
        <taxon>Pseudomonadota</taxon>
        <taxon>Alphaproteobacteria</taxon>
        <taxon>Rhodospirillales</taxon>
        <taxon>Azospirillaceae</taxon>
        <taxon>Azospirillum</taxon>
    </lineage>
</organism>
<name>A0A2R4VT35_9PROT</name>
<sequence length="80" mass="8510">MAGNSDDPFGVPEDFIRAIAVVRAMWNNDDVPERALAWAMVVEAVNRLAALNGPVSTSRLLARLGEAVGETSTPSSLTLQ</sequence>
<geneLocation type="plasmid" evidence="1 2">
    <name>pYZ2</name>
</geneLocation>
<dbReference type="KEGG" id="ahu:A6A40_21600"/>
<dbReference type="Proteomes" id="UP000077405">
    <property type="component" value="Plasmid pYZ2"/>
</dbReference>
<dbReference type="RefSeq" id="WP_108547875.1">
    <property type="nucleotide sequence ID" value="NZ_CP028903.1"/>
</dbReference>
<dbReference type="OrthoDB" id="7308066at2"/>
<proteinExistence type="predicted"/>
<protein>
    <submittedName>
        <fullName evidence="1">Uncharacterized protein</fullName>
    </submittedName>
</protein>
<accession>A0A2R4VT35</accession>
<evidence type="ECO:0000313" key="1">
    <source>
        <dbReference type="EMBL" id="AWB07595.1"/>
    </source>
</evidence>
<reference evidence="1 2" key="1">
    <citation type="submission" date="2018-04" db="EMBL/GenBank/DDBJ databases">
        <title>Complete genome sequence of the nitrogen-fixing bacterium Azospirillum humicireducens type strain SgZ-5.</title>
        <authorList>
            <person name="Yu Z."/>
        </authorList>
    </citation>
    <scope>NUCLEOTIDE SEQUENCE [LARGE SCALE GENOMIC DNA]</scope>
    <source>
        <strain evidence="1 2">SgZ-5</strain>
        <plasmid evidence="1 2">pYZ2</plasmid>
    </source>
</reference>
<dbReference type="EMBL" id="CP028903">
    <property type="protein sequence ID" value="AWB07595.1"/>
    <property type="molecule type" value="Genomic_DNA"/>
</dbReference>
<gene>
    <name evidence="1" type="ORF">A6A40_21600</name>
</gene>
<evidence type="ECO:0000313" key="2">
    <source>
        <dbReference type="Proteomes" id="UP000077405"/>
    </source>
</evidence>